<reference evidence="1" key="2">
    <citation type="journal article" date="2023" name="IMA Fungus">
        <title>Comparative genomic study of the Penicillium genus elucidates a diverse pangenome and 15 lateral gene transfer events.</title>
        <authorList>
            <person name="Petersen C."/>
            <person name="Sorensen T."/>
            <person name="Nielsen M.R."/>
            <person name="Sondergaard T.E."/>
            <person name="Sorensen J.L."/>
            <person name="Fitzpatrick D.A."/>
            <person name="Frisvad J.C."/>
            <person name="Nielsen K.L."/>
        </authorList>
    </citation>
    <scope>NUCLEOTIDE SEQUENCE</scope>
    <source>
        <strain evidence="1">IBT 35673</strain>
    </source>
</reference>
<dbReference type="InterPro" id="IPR053175">
    <property type="entry name" value="DHMBA_Reg_Transcription_Factor"/>
</dbReference>
<accession>A0A9W9UFN3</accession>
<proteinExistence type="predicted"/>
<dbReference type="AlphaFoldDB" id="A0A9W9UFN3"/>
<dbReference type="EMBL" id="JAPZBQ010000003">
    <property type="protein sequence ID" value="KAJ5338644.1"/>
    <property type="molecule type" value="Genomic_DNA"/>
</dbReference>
<name>A0A9W9UFN3_PENBR</name>
<dbReference type="Pfam" id="PF11951">
    <property type="entry name" value="Fungal_trans_2"/>
    <property type="match status" value="1"/>
</dbReference>
<sequence>MIWYLPDLLRKDPSPALRASITALGLASISGQQAIPKSNRSIVAAYGKALCVINDALRNPTTAVSDSTLTAVSVLSLYEMITSKMGKNQMHGWMNHTLGATRILELRGEEQLNSDLGRFLFQNLIVVNAVGALIFRYSKHQSQKIEMLSEIAASNQDENSRARHQFYMIALRVNDLVIKIDHAEKTTENLQSLLGEGLVLEADLGSWAMSLGQNWHYTVIEGISSPNHKDSMSPKGRNGYYKYHSLDIVGMWNLYRQTRIMVNETTRSVSHCLLEFEWKYEWEYIMFQAIDTIDQLADDILDTVGFYLRFGPPGIGAVLRLQLPLFIAAICTDKSSERYTQILEVLETLATVTGFEQTSSLARRLREGNIQGILPQLSIIDL</sequence>
<dbReference type="PANTHER" id="PTHR38791:SF5">
    <property type="entry name" value="TRANSCRIPTION FACTOR DBAG-RELATED"/>
    <property type="match status" value="1"/>
</dbReference>
<dbReference type="InterPro" id="IPR021858">
    <property type="entry name" value="Fun_TF"/>
</dbReference>
<reference evidence="1" key="1">
    <citation type="submission" date="2022-12" db="EMBL/GenBank/DDBJ databases">
        <authorList>
            <person name="Petersen C."/>
        </authorList>
    </citation>
    <scope>NUCLEOTIDE SEQUENCE</scope>
    <source>
        <strain evidence="1">IBT 35673</strain>
    </source>
</reference>
<evidence type="ECO:0000313" key="2">
    <source>
        <dbReference type="Proteomes" id="UP001147695"/>
    </source>
</evidence>
<dbReference type="Proteomes" id="UP001147695">
    <property type="component" value="Unassembled WGS sequence"/>
</dbReference>
<gene>
    <name evidence="1" type="ORF">N7452_005372</name>
</gene>
<protein>
    <submittedName>
        <fullName evidence="1">Uncharacterized protein</fullName>
    </submittedName>
</protein>
<organism evidence="1 2">
    <name type="scientific">Penicillium brevicompactum</name>
    <dbReference type="NCBI Taxonomy" id="5074"/>
    <lineage>
        <taxon>Eukaryota</taxon>
        <taxon>Fungi</taxon>
        <taxon>Dikarya</taxon>
        <taxon>Ascomycota</taxon>
        <taxon>Pezizomycotina</taxon>
        <taxon>Eurotiomycetes</taxon>
        <taxon>Eurotiomycetidae</taxon>
        <taxon>Eurotiales</taxon>
        <taxon>Aspergillaceae</taxon>
        <taxon>Penicillium</taxon>
    </lineage>
</organism>
<evidence type="ECO:0000313" key="1">
    <source>
        <dbReference type="EMBL" id="KAJ5338644.1"/>
    </source>
</evidence>
<comment type="caution">
    <text evidence="1">The sequence shown here is derived from an EMBL/GenBank/DDBJ whole genome shotgun (WGS) entry which is preliminary data.</text>
</comment>
<dbReference type="PANTHER" id="PTHR38791">
    <property type="entry name" value="ZN(II)2CYS6 TRANSCRIPTION FACTOR (EUROFUNG)-RELATED-RELATED"/>
    <property type="match status" value="1"/>
</dbReference>